<keyword evidence="2" id="KW-1185">Reference proteome</keyword>
<gene>
    <name evidence="1" type="ORF">PUR29_33225</name>
</gene>
<evidence type="ECO:0000313" key="2">
    <source>
        <dbReference type="Proteomes" id="UP001407347"/>
    </source>
</evidence>
<dbReference type="EMBL" id="JAQYXP010000005">
    <property type="protein sequence ID" value="MEN3238312.1"/>
    <property type="molecule type" value="Genomic_DNA"/>
</dbReference>
<name>A0ABV0A399_9HYPH</name>
<organism evidence="1 2">
    <name type="scientific">Methylobacterium ajmalii</name>
    <dbReference type="NCBI Taxonomy" id="2738439"/>
    <lineage>
        <taxon>Bacteria</taxon>
        <taxon>Pseudomonadati</taxon>
        <taxon>Pseudomonadota</taxon>
        <taxon>Alphaproteobacteria</taxon>
        <taxon>Hyphomicrobiales</taxon>
        <taxon>Methylobacteriaceae</taxon>
        <taxon>Methylobacterium</taxon>
    </lineage>
</organism>
<evidence type="ECO:0000313" key="1">
    <source>
        <dbReference type="EMBL" id="MEN3238312.1"/>
    </source>
</evidence>
<protein>
    <submittedName>
        <fullName evidence="1">Uncharacterized protein</fullName>
    </submittedName>
</protein>
<comment type="caution">
    <text evidence="1">The sequence shown here is derived from an EMBL/GenBank/DDBJ whole genome shotgun (WGS) entry which is preliminary data.</text>
</comment>
<dbReference type="RefSeq" id="WP_346013607.1">
    <property type="nucleotide sequence ID" value="NZ_JAQYXP010000005.1"/>
</dbReference>
<proteinExistence type="predicted"/>
<accession>A0ABV0A399</accession>
<reference evidence="1 2" key="1">
    <citation type="journal article" date="2023" name="PLoS ONE">
        <title>Complete genome assembly of Hawai'i environmental nontuberculous mycobacteria reveals unexpected co-isolation with methylobacteria.</title>
        <authorList>
            <person name="Hendrix J."/>
            <person name="Epperson L.E."/>
            <person name="Tong E.I."/>
            <person name="Chan Y.L."/>
            <person name="Hasan N.A."/>
            <person name="Dawrs S.N."/>
            <person name="Norton G.J."/>
            <person name="Virdi R."/>
            <person name="Crooks J.L."/>
            <person name="Chan E.D."/>
            <person name="Honda J.R."/>
            <person name="Strong M."/>
        </authorList>
    </citation>
    <scope>NUCLEOTIDE SEQUENCE [LARGE SCALE GENOMIC DNA]</scope>
    <source>
        <strain evidence="1 2">NJH_HI04-1</strain>
    </source>
</reference>
<sequence length="176" mass="19128">MNAHTTTTATITPIHLDDRPDDEIAAMLQQMIDACPAPEPERELTAVERASALVGESAARLKALLDRAATGKDLGAEIWSARRKVDDDRMRLATHIEIEAIGDIADRPYVLRPSWEALKIAVYRDGEDEPAFSFPHGLGRTAALAVLDAHARGYDAGHRDGGNAVRAAITDVLQLR</sequence>
<dbReference type="Proteomes" id="UP001407347">
    <property type="component" value="Unassembled WGS sequence"/>
</dbReference>